<keyword evidence="3" id="KW-1185">Reference proteome</keyword>
<protein>
    <submittedName>
        <fullName evidence="2">Uncharacterized protein</fullName>
    </submittedName>
</protein>
<dbReference type="Proteomes" id="UP001230504">
    <property type="component" value="Unassembled WGS sequence"/>
</dbReference>
<dbReference type="GeneID" id="85437097"/>
<proteinExistence type="predicted"/>
<evidence type="ECO:0000313" key="2">
    <source>
        <dbReference type="EMBL" id="KAK1597302.1"/>
    </source>
</evidence>
<feature type="compositionally biased region" description="Polar residues" evidence="1">
    <location>
        <begin position="60"/>
        <end position="71"/>
    </location>
</feature>
<evidence type="ECO:0000256" key="1">
    <source>
        <dbReference type="SAM" id="MobiDB-lite"/>
    </source>
</evidence>
<accession>A0AAD8V7N3</accession>
<dbReference type="AlphaFoldDB" id="A0AAD8V7N3"/>
<feature type="region of interest" description="Disordered" evidence="1">
    <location>
        <begin position="47"/>
        <end position="93"/>
    </location>
</feature>
<sequence>MFVSRAKSGLFSSRCGSHKQYPTFPSLPFSLHHLKKCDTLCLPTWHNLPSNKRKRGPRSFSPQLTHKTNTARALRRERTQYTQPTQRGQTHPQ</sequence>
<organism evidence="2 3">
    <name type="scientific">Colletotrichum navitas</name>
    <dbReference type="NCBI Taxonomy" id="681940"/>
    <lineage>
        <taxon>Eukaryota</taxon>
        <taxon>Fungi</taxon>
        <taxon>Dikarya</taxon>
        <taxon>Ascomycota</taxon>
        <taxon>Pezizomycotina</taxon>
        <taxon>Sordariomycetes</taxon>
        <taxon>Hypocreomycetidae</taxon>
        <taxon>Glomerellales</taxon>
        <taxon>Glomerellaceae</taxon>
        <taxon>Colletotrichum</taxon>
        <taxon>Colletotrichum graminicola species complex</taxon>
    </lineage>
</organism>
<feature type="compositionally biased region" description="Polar residues" evidence="1">
    <location>
        <begin position="80"/>
        <end position="93"/>
    </location>
</feature>
<name>A0AAD8V7N3_9PEZI</name>
<reference evidence="2" key="1">
    <citation type="submission" date="2021-06" db="EMBL/GenBank/DDBJ databases">
        <title>Comparative genomics, transcriptomics and evolutionary studies reveal genomic signatures of adaptation to plant cell wall in hemibiotrophic fungi.</title>
        <authorList>
            <consortium name="DOE Joint Genome Institute"/>
            <person name="Baroncelli R."/>
            <person name="Diaz J.F."/>
            <person name="Benocci T."/>
            <person name="Peng M."/>
            <person name="Battaglia E."/>
            <person name="Haridas S."/>
            <person name="Andreopoulos W."/>
            <person name="Labutti K."/>
            <person name="Pangilinan J."/>
            <person name="Floch G.L."/>
            <person name="Makela M.R."/>
            <person name="Henrissat B."/>
            <person name="Grigoriev I.V."/>
            <person name="Crouch J.A."/>
            <person name="De Vries R.P."/>
            <person name="Sukno S.A."/>
            <person name="Thon M.R."/>
        </authorList>
    </citation>
    <scope>NUCLEOTIDE SEQUENCE</scope>
    <source>
        <strain evidence="2">CBS 125086</strain>
    </source>
</reference>
<dbReference type="EMBL" id="JAHLJV010000008">
    <property type="protein sequence ID" value="KAK1597302.1"/>
    <property type="molecule type" value="Genomic_DNA"/>
</dbReference>
<comment type="caution">
    <text evidence="2">The sequence shown here is derived from an EMBL/GenBank/DDBJ whole genome shotgun (WGS) entry which is preliminary data.</text>
</comment>
<dbReference type="RefSeq" id="XP_060418092.1">
    <property type="nucleotide sequence ID" value="XM_060552857.1"/>
</dbReference>
<gene>
    <name evidence="2" type="ORF">LY79DRAFT_380694</name>
</gene>
<evidence type="ECO:0000313" key="3">
    <source>
        <dbReference type="Proteomes" id="UP001230504"/>
    </source>
</evidence>